<dbReference type="PANTHER" id="PTHR12487">
    <property type="entry name" value="TEASHIRT-RELATED"/>
    <property type="match status" value="1"/>
</dbReference>
<dbReference type="InterPro" id="IPR041661">
    <property type="entry name" value="ZN622/Rei1/Reh1_Znf-C2H2"/>
</dbReference>
<evidence type="ECO:0000256" key="4">
    <source>
        <dbReference type="ARBA" id="ARBA00022723"/>
    </source>
</evidence>
<keyword evidence="11" id="KW-0539">Nucleus</keyword>
<feature type="compositionally biased region" description="Polar residues" evidence="13">
    <location>
        <begin position="628"/>
        <end position="655"/>
    </location>
</feature>
<feature type="compositionally biased region" description="Low complexity" evidence="13">
    <location>
        <begin position="342"/>
        <end position="355"/>
    </location>
</feature>
<feature type="domain" description="C2H2-type" evidence="14">
    <location>
        <begin position="430"/>
        <end position="454"/>
    </location>
</feature>
<feature type="compositionally biased region" description="Basic and acidic residues" evidence="13">
    <location>
        <begin position="821"/>
        <end position="836"/>
    </location>
</feature>
<comment type="similarity">
    <text evidence="1">Belongs to the teashirt C2H2-type zinc-finger protein family.</text>
</comment>
<dbReference type="GO" id="GO:0000981">
    <property type="term" value="F:DNA-binding transcription factor activity, RNA polymerase II-specific"/>
    <property type="evidence" value="ECO:0007669"/>
    <property type="project" value="TreeGrafter"/>
</dbReference>
<feature type="compositionally biased region" description="Low complexity" evidence="13">
    <location>
        <begin position="381"/>
        <end position="394"/>
    </location>
</feature>
<evidence type="ECO:0000256" key="8">
    <source>
        <dbReference type="ARBA" id="ARBA00023015"/>
    </source>
</evidence>
<proteinExistence type="inferred from homology"/>
<feature type="non-terminal residue" evidence="15">
    <location>
        <position position="1082"/>
    </location>
</feature>
<evidence type="ECO:0000256" key="11">
    <source>
        <dbReference type="ARBA" id="ARBA00023242"/>
    </source>
</evidence>
<evidence type="ECO:0000256" key="9">
    <source>
        <dbReference type="ARBA" id="ARBA00023125"/>
    </source>
</evidence>
<dbReference type="SMART" id="SM00355">
    <property type="entry name" value="ZnF_C2H2"/>
    <property type="match status" value="4"/>
</dbReference>
<dbReference type="InterPro" id="IPR027008">
    <property type="entry name" value="Teashirt_fam"/>
</dbReference>
<evidence type="ECO:0000313" key="15">
    <source>
        <dbReference type="EMBL" id="CAL4083529.1"/>
    </source>
</evidence>
<evidence type="ECO:0000256" key="7">
    <source>
        <dbReference type="ARBA" id="ARBA00022833"/>
    </source>
</evidence>
<protein>
    <recommendedName>
        <fullName evidence="14">C2H2-type domain-containing protein</fullName>
    </recommendedName>
</protein>
<feature type="compositionally biased region" description="Polar residues" evidence="13">
    <location>
        <begin position="759"/>
        <end position="812"/>
    </location>
</feature>
<feature type="compositionally biased region" description="Polar residues" evidence="13">
    <location>
        <begin position="1043"/>
        <end position="1055"/>
    </location>
</feature>
<feature type="region of interest" description="Disordered" evidence="13">
    <location>
        <begin position="545"/>
        <end position="566"/>
    </location>
</feature>
<sequence length="1082" mass="117214">MSAAMQENNPLLELFIQQLAAAKLAQAIKAAQENGGVFPGAEAAAVGFGLGVGAPEAGDGQNRSTSSPSTSPRRQRRESGSVGSRDDGPGSPRLSPRESLTSSPQTPRSPRATPPQSLSQFLAGRPQDSLAELAKLSSRGPIGINNGDFNTKSPSSSPSENPLGITGPRGESPLDLSAPRKRAAIDDPEGAMGKIPHVDMTKGMGAWPFPLPPQLAYLALRPDLAALTPDLFKQLASQQQQKMGMGDNATKLPPSPIGLGASGPSASEAAHALERMSELSKLSGNSGMGGQSANRATPWQNHWLSKGQDTTKDILKCVWCKISFNSMEELTTHMKEAKHFGPNSTTPMPQMSPSSNLPPHYGAQRPPNPNQFRSPNYPPTSSGGRSFNGSSSSSDNLMPSIRDGINLPRKLVRGQDVWLGKGAEQTRQILKCMWCGQSFKTLQDMTTHMQKTKHYANIISQEQIISWKSPDEKTSTQQHVNAVLTCKVCDLAFTSLKELSDHMVKNAHYKEHIMRSISESGMRKRPSKEKRKKTLPVRKLLELERAQQDMRGYSDGNQPGKDPMNSGKILCDKCDEKIDAMAFIDHIHNCEGKPNNGLLKSALLSPSSDINKIDSVPKPEDEFEGKKQSLSPNQVNNQNKSDTNHQTKGGSDSFSALNSLENLIKSSFEPSNRKARPGGPLGSSILRRLGIDEAADYSKPIMDPQLAGIYSGFPNMHNNGSMSPGKAYNMQPPFPYEDRRSVIQGVRDITSPGIDSDTSDTFNNSPIQRSRPDSNGSASKEWSNNNNPISHSLQHSLRLSPTLNNSDDNLNNGCLDGGEDNPEKEHEEINNIKGEPEDNLETEDNIKKEAEDNDSDFISKDTEKMERVQEIRVKDEFKLKDDSDEVEKMEIGSNRDSPATSMYGSPSRSCAGTPQSESGSTTSESRSGLSAMAAMLGGPSSGGGGSENPLAALQMLCEKTEKPKQPRQSLSQSSNSNNGSMLAFSWACNDAVTADSIIKCALCDTPFISKGAYRHHLSKMHFLKDGGGSDNEQGPEKNALKINKQQPSARSKTVTPPSPSDEDTPQSRFLKYTELAKQLSGR</sequence>
<feature type="region of interest" description="Disordered" evidence="13">
    <location>
        <begin position="245"/>
        <end position="273"/>
    </location>
</feature>
<reference evidence="15 16" key="1">
    <citation type="submission" date="2024-05" db="EMBL/GenBank/DDBJ databases">
        <authorList>
            <person name="Wallberg A."/>
        </authorList>
    </citation>
    <scope>NUCLEOTIDE SEQUENCE [LARGE SCALE GENOMIC DNA]</scope>
</reference>
<gene>
    <name evidence="15" type="ORF">MNOR_LOCUS12172</name>
</gene>
<feature type="compositionally biased region" description="Low complexity" evidence="13">
    <location>
        <begin position="63"/>
        <end position="72"/>
    </location>
</feature>
<organism evidence="15 16">
    <name type="scientific">Meganyctiphanes norvegica</name>
    <name type="common">Northern krill</name>
    <name type="synonym">Thysanopoda norvegica</name>
    <dbReference type="NCBI Taxonomy" id="48144"/>
    <lineage>
        <taxon>Eukaryota</taxon>
        <taxon>Metazoa</taxon>
        <taxon>Ecdysozoa</taxon>
        <taxon>Arthropoda</taxon>
        <taxon>Crustacea</taxon>
        <taxon>Multicrustacea</taxon>
        <taxon>Malacostraca</taxon>
        <taxon>Eumalacostraca</taxon>
        <taxon>Eucarida</taxon>
        <taxon>Euphausiacea</taxon>
        <taxon>Euphausiidae</taxon>
        <taxon>Meganyctiphanes</taxon>
    </lineage>
</organism>
<feature type="region of interest" description="Disordered" evidence="13">
    <location>
        <begin position="1024"/>
        <end position="1082"/>
    </location>
</feature>
<feature type="region of interest" description="Disordered" evidence="13">
    <location>
        <begin position="338"/>
        <end position="402"/>
    </location>
</feature>
<keyword evidence="2" id="KW-0217">Developmental protein</keyword>
<keyword evidence="3" id="KW-0678">Repressor</keyword>
<comment type="caution">
    <text evidence="15">The sequence shown here is derived from an EMBL/GenBank/DDBJ whole genome shotgun (WGS) entry which is preliminary data.</text>
</comment>
<evidence type="ECO:0000256" key="5">
    <source>
        <dbReference type="ARBA" id="ARBA00022737"/>
    </source>
</evidence>
<feature type="compositionally biased region" description="Polar residues" evidence="13">
    <location>
        <begin position="894"/>
        <end position="915"/>
    </location>
</feature>
<keyword evidence="16" id="KW-1185">Reference proteome</keyword>
<evidence type="ECO:0000256" key="3">
    <source>
        <dbReference type="ARBA" id="ARBA00022491"/>
    </source>
</evidence>
<feature type="domain" description="C2H2-type" evidence="14">
    <location>
        <begin position="484"/>
        <end position="513"/>
    </location>
</feature>
<keyword evidence="7" id="KW-0862">Zinc</keyword>
<keyword evidence="5" id="KW-0677">Repeat</keyword>
<evidence type="ECO:0000259" key="14">
    <source>
        <dbReference type="PROSITE" id="PS50157"/>
    </source>
</evidence>
<accession>A0AAV2QG14</accession>
<evidence type="ECO:0000256" key="6">
    <source>
        <dbReference type="ARBA" id="ARBA00022771"/>
    </source>
</evidence>
<evidence type="ECO:0000256" key="13">
    <source>
        <dbReference type="SAM" id="MobiDB-lite"/>
    </source>
</evidence>
<feature type="region of interest" description="Disordered" evidence="13">
    <location>
        <begin position="610"/>
        <end position="655"/>
    </location>
</feature>
<evidence type="ECO:0000256" key="12">
    <source>
        <dbReference type="PROSITE-ProRule" id="PRU00042"/>
    </source>
</evidence>
<evidence type="ECO:0000313" key="16">
    <source>
        <dbReference type="Proteomes" id="UP001497623"/>
    </source>
</evidence>
<keyword evidence="8" id="KW-0805">Transcription regulation</keyword>
<keyword evidence="10" id="KW-0804">Transcription</keyword>
<feature type="compositionally biased region" description="Polar residues" evidence="13">
    <location>
        <begin position="147"/>
        <end position="160"/>
    </location>
</feature>
<feature type="region of interest" description="Disordered" evidence="13">
    <location>
        <begin position="139"/>
        <end position="178"/>
    </location>
</feature>
<feature type="compositionally biased region" description="Low complexity" evidence="13">
    <location>
        <begin position="916"/>
        <end position="930"/>
    </location>
</feature>
<dbReference type="AlphaFoldDB" id="A0AAV2QG14"/>
<keyword evidence="4" id="KW-0479">Metal-binding</keyword>
<evidence type="ECO:0000256" key="1">
    <source>
        <dbReference type="ARBA" id="ARBA00007158"/>
    </source>
</evidence>
<feature type="compositionally biased region" description="Basic and acidic residues" evidence="13">
    <location>
        <begin position="611"/>
        <end position="627"/>
    </location>
</feature>
<dbReference type="Proteomes" id="UP001497623">
    <property type="component" value="Unassembled WGS sequence"/>
</dbReference>
<dbReference type="EMBL" id="CAXKWB010006595">
    <property type="protein sequence ID" value="CAL4083529.1"/>
    <property type="molecule type" value="Genomic_DNA"/>
</dbReference>
<dbReference type="InterPro" id="IPR013087">
    <property type="entry name" value="Znf_C2H2_type"/>
</dbReference>
<feature type="domain" description="C2H2-type" evidence="14">
    <location>
        <begin position="315"/>
        <end position="344"/>
    </location>
</feature>
<feature type="compositionally biased region" description="Basic and acidic residues" evidence="13">
    <location>
        <begin position="857"/>
        <end position="890"/>
    </location>
</feature>
<feature type="region of interest" description="Disordered" evidence="13">
    <location>
        <begin position="749"/>
        <end position="976"/>
    </location>
</feature>
<evidence type="ECO:0000256" key="10">
    <source>
        <dbReference type="ARBA" id="ARBA00023163"/>
    </source>
</evidence>
<feature type="region of interest" description="Disordered" evidence="13">
    <location>
        <begin position="50"/>
        <end position="120"/>
    </location>
</feature>
<dbReference type="GO" id="GO:0005634">
    <property type="term" value="C:nucleus"/>
    <property type="evidence" value="ECO:0007669"/>
    <property type="project" value="TreeGrafter"/>
</dbReference>
<evidence type="ECO:0000256" key="2">
    <source>
        <dbReference type="ARBA" id="ARBA00022473"/>
    </source>
</evidence>
<dbReference type="PROSITE" id="PS50157">
    <property type="entry name" value="ZINC_FINGER_C2H2_2"/>
    <property type="match status" value="3"/>
</dbReference>
<keyword evidence="6 12" id="KW-0863">Zinc-finger</keyword>
<dbReference type="PROSITE" id="PS00028">
    <property type="entry name" value="ZINC_FINGER_C2H2_1"/>
    <property type="match status" value="4"/>
</dbReference>
<dbReference type="GO" id="GO:0008270">
    <property type="term" value="F:zinc ion binding"/>
    <property type="evidence" value="ECO:0007669"/>
    <property type="project" value="UniProtKB-KW"/>
</dbReference>
<dbReference type="Gene3D" id="3.30.160.60">
    <property type="entry name" value="Classic Zinc Finger"/>
    <property type="match status" value="1"/>
</dbReference>
<keyword evidence="9" id="KW-0238">DNA-binding</keyword>
<dbReference type="GO" id="GO:0003677">
    <property type="term" value="F:DNA binding"/>
    <property type="evidence" value="ECO:0007669"/>
    <property type="project" value="UniProtKB-KW"/>
</dbReference>
<name>A0AAV2QG14_MEGNR</name>
<feature type="compositionally biased region" description="Polar residues" evidence="13">
    <location>
        <begin position="98"/>
        <end position="120"/>
    </location>
</feature>
<dbReference type="PANTHER" id="PTHR12487:SF7">
    <property type="entry name" value="PROTEIN TEASHIRT-RELATED"/>
    <property type="match status" value="1"/>
</dbReference>
<dbReference type="Pfam" id="PF12756">
    <property type="entry name" value="zf-C2H2_2"/>
    <property type="match status" value="2"/>
</dbReference>